<dbReference type="Proteomes" id="UP000805193">
    <property type="component" value="Unassembled WGS sequence"/>
</dbReference>
<accession>A0AC60NSP8</accession>
<reference evidence="1 2" key="1">
    <citation type="journal article" date="2020" name="Cell">
        <title>Large-Scale Comparative Analyses of Tick Genomes Elucidate Their Genetic Diversity and Vector Capacities.</title>
        <authorList>
            <consortium name="Tick Genome and Microbiome Consortium (TIGMIC)"/>
            <person name="Jia N."/>
            <person name="Wang J."/>
            <person name="Shi W."/>
            <person name="Du L."/>
            <person name="Sun Y."/>
            <person name="Zhan W."/>
            <person name="Jiang J.F."/>
            <person name="Wang Q."/>
            <person name="Zhang B."/>
            <person name="Ji P."/>
            <person name="Bell-Sakyi L."/>
            <person name="Cui X.M."/>
            <person name="Yuan T.T."/>
            <person name="Jiang B.G."/>
            <person name="Yang W.F."/>
            <person name="Lam T.T."/>
            <person name="Chang Q.C."/>
            <person name="Ding S.J."/>
            <person name="Wang X.J."/>
            <person name="Zhu J.G."/>
            <person name="Ruan X.D."/>
            <person name="Zhao L."/>
            <person name="Wei J.T."/>
            <person name="Ye R.Z."/>
            <person name="Que T.C."/>
            <person name="Du C.H."/>
            <person name="Zhou Y.H."/>
            <person name="Cheng J.X."/>
            <person name="Dai P.F."/>
            <person name="Guo W.B."/>
            <person name="Han X.H."/>
            <person name="Huang E.J."/>
            <person name="Li L.F."/>
            <person name="Wei W."/>
            <person name="Gao Y.C."/>
            <person name="Liu J.Z."/>
            <person name="Shao H.Z."/>
            <person name="Wang X."/>
            <person name="Wang C.C."/>
            <person name="Yang T.C."/>
            <person name="Huo Q.B."/>
            <person name="Li W."/>
            <person name="Chen H.Y."/>
            <person name="Chen S.E."/>
            <person name="Zhou L.G."/>
            <person name="Ni X.B."/>
            <person name="Tian J.H."/>
            <person name="Sheng Y."/>
            <person name="Liu T."/>
            <person name="Pan Y.S."/>
            <person name="Xia L.Y."/>
            <person name="Li J."/>
            <person name="Zhao F."/>
            <person name="Cao W.C."/>
        </authorList>
    </citation>
    <scope>NUCLEOTIDE SEQUENCE [LARGE SCALE GENOMIC DNA]</scope>
    <source>
        <strain evidence="1">Iper-2018</strain>
    </source>
</reference>
<organism evidence="1 2">
    <name type="scientific">Ixodes persulcatus</name>
    <name type="common">Taiga tick</name>
    <dbReference type="NCBI Taxonomy" id="34615"/>
    <lineage>
        <taxon>Eukaryota</taxon>
        <taxon>Metazoa</taxon>
        <taxon>Ecdysozoa</taxon>
        <taxon>Arthropoda</taxon>
        <taxon>Chelicerata</taxon>
        <taxon>Arachnida</taxon>
        <taxon>Acari</taxon>
        <taxon>Parasitiformes</taxon>
        <taxon>Ixodida</taxon>
        <taxon>Ixodoidea</taxon>
        <taxon>Ixodidae</taxon>
        <taxon>Ixodinae</taxon>
        <taxon>Ixodes</taxon>
    </lineage>
</organism>
<sequence>MSKPALEAAMALLVHASCSQPMYFRCLNNSEYGMGDWVFVRHSHGNGPLNPGSCRRWRPDALCLGKSRAHFGKRATCVTSCEERKEKRCLDLVTEALLRNCSGTRQSANQRRYWYYDRITRSCLKWSSKTCAYNAFRSSGHCRYTCLRSKTKSEEPQD</sequence>
<keyword evidence="2" id="KW-1185">Reference proteome</keyword>
<protein>
    <submittedName>
        <fullName evidence="1">Uncharacterized protein</fullName>
    </submittedName>
</protein>
<evidence type="ECO:0000313" key="1">
    <source>
        <dbReference type="EMBL" id="KAG0410153.1"/>
    </source>
</evidence>
<gene>
    <name evidence="1" type="ORF">HPB47_012735</name>
</gene>
<name>A0AC60NSP8_IXOPE</name>
<evidence type="ECO:0000313" key="2">
    <source>
        <dbReference type="Proteomes" id="UP000805193"/>
    </source>
</evidence>
<proteinExistence type="predicted"/>
<comment type="caution">
    <text evidence="1">The sequence shown here is derived from an EMBL/GenBank/DDBJ whole genome shotgun (WGS) entry which is preliminary data.</text>
</comment>
<dbReference type="EMBL" id="JABSTQ010011550">
    <property type="protein sequence ID" value="KAG0410153.1"/>
    <property type="molecule type" value="Genomic_DNA"/>
</dbReference>